<comment type="caution">
    <text evidence="1">The sequence shown here is derived from an EMBL/GenBank/DDBJ whole genome shotgun (WGS) entry which is preliminary data.</text>
</comment>
<reference evidence="1 2" key="1">
    <citation type="journal article" date="2019" name="Commun. Biol.">
        <title>The bagworm genome reveals a unique fibroin gene that provides high tensile strength.</title>
        <authorList>
            <person name="Kono N."/>
            <person name="Nakamura H."/>
            <person name="Ohtoshi R."/>
            <person name="Tomita M."/>
            <person name="Numata K."/>
            <person name="Arakawa K."/>
        </authorList>
    </citation>
    <scope>NUCLEOTIDE SEQUENCE [LARGE SCALE GENOMIC DNA]</scope>
</reference>
<evidence type="ECO:0000313" key="1">
    <source>
        <dbReference type="EMBL" id="GBP68527.1"/>
    </source>
</evidence>
<dbReference type="Proteomes" id="UP000299102">
    <property type="component" value="Unassembled WGS sequence"/>
</dbReference>
<sequence>MRACGEKSRKNTGRIHYIISLKKHDGRVIGSSKPEVALGRSSLAFRTFQMESWRKTRHYRALPARAATTACAQAPPTAFASVIASVGLIGPSMTP</sequence>
<organism evidence="1 2">
    <name type="scientific">Eumeta variegata</name>
    <name type="common">Bagworm moth</name>
    <name type="synonym">Eumeta japonica</name>
    <dbReference type="NCBI Taxonomy" id="151549"/>
    <lineage>
        <taxon>Eukaryota</taxon>
        <taxon>Metazoa</taxon>
        <taxon>Ecdysozoa</taxon>
        <taxon>Arthropoda</taxon>
        <taxon>Hexapoda</taxon>
        <taxon>Insecta</taxon>
        <taxon>Pterygota</taxon>
        <taxon>Neoptera</taxon>
        <taxon>Endopterygota</taxon>
        <taxon>Lepidoptera</taxon>
        <taxon>Glossata</taxon>
        <taxon>Ditrysia</taxon>
        <taxon>Tineoidea</taxon>
        <taxon>Psychidae</taxon>
        <taxon>Oiketicinae</taxon>
        <taxon>Eumeta</taxon>
    </lineage>
</organism>
<name>A0A4C1Y1U6_EUMVA</name>
<evidence type="ECO:0000313" key="2">
    <source>
        <dbReference type="Proteomes" id="UP000299102"/>
    </source>
</evidence>
<proteinExistence type="predicted"/>
<dbReference type="AlphaFoldDB" id="A0A4C1Y1U6"/>
<keyword evidence="2" id="KW-1185">Reference proteome</keyword>
<accession>A0A4C1Y1U6</accession>
<gene>
    <name evidence="1" type="ORF">EVAR_55660_1</name>
</gene>
<protein>
    <submittedName>
        <fullName evidence="1">Uncharacterized protein</fullName>
    </submittedName>
</protein>
<dbReference type="EMBL" id="BGZK01001014">
    <property type="protein sequence ID" value="GBP68527.1"/>
    <property type="molecule type" value="Genomic_DNA"/>
</dbReference>